<evidence type="ECO:0000256" key="3">
    <source>
        <dbReference type="ARBA" id="ARBA00012438"/>
    </source>
</evidence>
<dbReference type="SUPFAM" id="SSF158472">
    <property type="entry name" value="HAMP domain-like"/>
    <property type="match status" value="1"/>
</dbReference>
<evidence type="ECO:0000259" key="14">
    <source>
        <dbReference type="PROSITE" id="PS50109"/>
    </source>
</evidence>
<evidence type="ECO:0000256" key="8">
    <source>
        <dbReference type="ARBA" id="ARBA00022777"/>
    </source>
</evidence>
<gene>
    <name evidence="16" type="ORF">CGZ90_15130</name>
</gene>
<evidence type="ECO:0000256" key="1">
    <source>
        <dbReference type="ARBA" id="ARBA00000085"/>
    </source>
</evidence>
<dbReference type="RefSeq" id="WP_094253375.1">
    <property type="nucleotide sequence ID" value="NZ_JBHLXL010000001.1"/>
</dbReference>
<dbReference type="Pfam" id="PF00672">
    <property type="entry name" value="HAMP"/>
    <property type="match status" value="1"/>
</dbReference>
<dbReference type="GO" id="GO:0000155">
    <property type="term" value="F:phosphorelay sensor kinase activity"/>
    <property type="evidence" value="ECO:0007669"/>
    <property type="project" value="InterPro"/>
</dbReference>
<dbReference type="InterPro" id="IPR050351">
    <property type="entry name" value="BphY/WalK/GraS-like"/>
</dbReference>
<dbReference type="EC" id="2.7.13.3" evidence="3"/>
<dbReference type="OrthoDB" id="9813151at2"/>
<feature type="transmembrane region" description="Helical" evidence="13">
    <location>
        <begin position="55"/>
        <end position="79"/>
    </location>
</feature>
<evidence type="ECO:0000313" key="16">
    <source>
        <dbReference type="EMBL" id="OYD56886.1"/>
    </source>
</evidence>
<evidence type="ECO:0000256" key="5">
    <source>
        <dbReference type="ARBA" id="ARBA00022553"/>
    </source>
</evidence>
<keyword evidence="7" id="KW-0547">Nucleotide-binding</keyword>
<reference evidence="16 17" key="1">
    <citation type="submission" date="2017-07" db="EMBL/GenBank/DDBJ databases">
        <title>Fictibacillus sp. nov. GDSW-R2A3 Genome sequencing and assembly.</title>
        <authorList>
            <person name="Mayilraj S."/>
        </authorList>
    </citation>
    <scope>NUCLEOTIDE SEQUENCE [LARGE SCALE GENOMIC DNA]</scope>
    <source>
        <strain evidence="16 17">GDSW-R2A3</strain>
    </source>
</reference>
<dbReference type="GO" id="GO:0016036">
    <property type="term" value="P:cellular response to phosphate starvation"/>
    <property type="evidence" value="ECO:0007669"/>
    <property type="project" value="TreeGrafter"/>
</dbReference>
<evidence type="ECO:0000259" key="15">
    <source>
        <dbReference type="PROSITE" id="PS50885"/>
    </source>
</evidence>
<dbReference type="SUPFAM" id="SSF55874">
    <property type="entry name" value="ATPase domain of HSP90 chaperone/DNA topoisomerase II/histidine kinase"/>
    <property type="match status" value="1"/>
</dbReference>
<keyword evidence="17" id="KW-1185">Reference proteome</keyword>
<evidence type="ECO:0000256" key="13">
    <source>
        <dbReference type="SAM" id="Phobius"/>
    </source>
</evidence>
<name>A0A235F6E5_9BACL</name>
<dbReference type="PROSITE" id="PS50109">
    <property type="entry name" value="HIS_KIN"/>
    <property type="match status" value="1"/>
</dbReference>
<dbReference type="InterPro" id="IPR003594">
    <property type="entry name" value="HATPase_dom"/>
</dbReference>
<dbReference type="SMART" id="SM00304">
    <property type="entry name" value="HAMP"/>
    <property type="match status" value="1"/>
</dbReference>
<dbReference type="PRINTS" id="PR00344">
    <property type="entry name" value="BCTRLSENSOR"/>
</dbReference>
<keyword evidence="6" id="KW-0808">Transferase</keyword>
<dbReference type="InterPro" id="IPR004358">
    <property type="entry name" value="Sig_transdc_His_kin-like_C"/>
</dbReference>
<evidence type="ECO:0000256" key="2">
    <source>
        <dbReference type="ARBA" id="ARBA00004651"/>
    </source>
</evidence>
<dbReference type="EMBL" id="NOII01000010">
    <property type="protein sequence ID" value="OYD56886.1"/>
    <property type="molecule type" value="Genomic_DNA"/>
</dbReference>
<sequence>MFRRLAISFGAAASIILLIASLVIIYEVHYHLMMFEEDVKGFGESSALVHHFEQALLSSIIWTAAGSLILVAVISYFVAKNLSRPLVQMRKAAEKMAGGELEVRIETIGNDELNDLGTSLNELASQLQKQEEARKTLTADVAHELRTPLATVKSHIEAIEDGIFDPTPERMSGLREEIDRLIYLVQDLEQLTDMESPQFTLKKESVNLGELLLKNAEPLKASFTQKGVLLNLNTQGNTVVEADPKRIAQIMFNLMSNALKYTPSGGRVNAEVFEEIGSVVLAVKDTGIGIKEAELDRIFDRFYRTEKSRNREYGGSGIGLTIAKKLVDAHCGDIWVESKPGYGTAFYVRLYK</sequence>
<dbReference type="InterPro" id="IPR003660">
    <property type="entry name" value="HAMP_dom"/>
</dbReference>
<feature type="domain" description="Histidine kinase" evidence="14">
    <location>
        <begin position="140"/>
        <end position="352"/>
    </location>
</feature>
<dbReference type="GO" id="GO:0005886">
    <property type="term" value="C:plasma membrane"/>
    <property type="evidence" value="ECO:0007669"/>
    <property type="project" value="UniProtKB-SubCell"/>
</dbReference>
<evidence type="ECO:0000256" key="12">
    <source>
        <dbReference type="SAM" id="Coils"/>
    </source>
</evidence>
<keyword evidence="12" id="KW-0175">Coiled coil</keyword>
<dbReference type="CDD" id="cd06225">
    <property type="entry name" value="HAMP"/>
    <property type="match status" value="1"/>
</dbReference>
<keyword evidence="10" id="KW-0902">Two-component regulatory system</keyword>
<comment type="subcellular location">
    <subcellularLocation>
        <location evidence="2">Cell membrane</location>
        <topology evidence="2">Multi-pass membrane protein</topology>
    </subcellularLocation>
</comment>
<evidence type="ECO:0000256" key="10">
    <source>
        <dbReference type="ARBA" id="ARBA00023012"/>
    </source>
</evidence>
<dbReference type="PANTHER" id="PTHR45453">
    <property type="entry name" value="PHOSPHATE REGULON SENSOR PROTEIN PHOR"/>
    <property type="match status" value="1"/>
</dbReference>
<keyword evidence="9" id="KW-0067">ATP-binding</keyword>
<feature type="domain" description="HAMP" evidence="15">
    <location>
        <begin position="80"/>
        <end position="132"/>
    </location>
</feature>
<evidence type="ECO:0000256" key="7">
    <source>
        <dbReference type="ARBA" id="ARBA00022741"/>
    </source>
</evidence>
<keyword evidence="11 13" id="KW-0472">Membrane</keyword>
<dbReference type="SMART" id="SM00388">
    <property type="entry name" value="HisKA"/>
    <property type="match status" value="1"/>
</dbReference>
<evidence type="ECO:0000313" key="17">
    <source>
        <dbReference type="Proteomes" id="UP000215059"/>
    </source>
</evidence>
<evidence type="ECO:0000256" key="9">
    <source>
        <dbReference type="ARBA" id="ARBA00022840"/>
    </source>
</evidence>
<dbReference type="InterPro" id="IPR003661">
    <property type="entry name" value="HisK_dim/P_dom"/>
</dbReference>
<organism evidence="16 17">
    <name type="scientific">Fictibacillus aquaticus</name>
    <dbReference type="NCBI Taxonomy" id="2021314"/>
    <lineage>
        <taxon>Bacteria</taxon>
        <taxon>Bacillati</taxon>
        <taxon>Bacillota</taxon>
        <taxon>Bacilli</taxon>
        <taxon>Bacillales</taxon>
        <taxon>Fictibacillaceae</taxon>
        <taxon>Fictibacillus</taxon>
    </lineage>
</organism>
<feature type="coiled-coil region" evidence="12">
    <location>
        <begin position="113"/>
        <end position="140"/>
    </location>
</feature>
<keyword evidence="5" id="KW-0597">Phosphoprotein</keyword>
<dbReference type="GO" id="GO:0005524">
    <property type="term" value="F:ATP binding"/>
    <property type="evidence" value="ECO:0007669"/>
    <property type="project" value="UniProtKB-KW"/>
</dbReference>
<dbReference type="SUPFAM" id="SSF47384">
    <property type="entry name" value="Homodimeric domain of signal transducing histidine kinase"/>
    <property type="match status" value="1"/>
</dbReference>
<dbReference type="Gene3D" id="1.10.287.130">
    <property type="match status" value="1"/>
</dbReference>
<dbReference type="InterPro" id="IPR005467">
    <property type="entry name" value="His_kinase_dom"/>
</dbReference>
<dbReference type="Pfam" id="PF02518">
    <property type="entry name" value="HATPase_c"/>
    <property type="match status" value="1"/>
</dbReference>
<dbReference type="Pfam" id="PF00512">
    <property type="entry name" value="HisKA"/>
    <property type="match status" value="1"/>
</dbReference>
<keyword evidence="4" id="KW-1003">Cell membrane</keyword>
<keyword evidence="13" id="KW-1133">Transmembrane helix</keyword>
<comment type="catalytic activity">
    <reaction evidence="1">
        <text>ATP + protein L-histidine = ADP + protein N-phospho-L-histidine.</text>
        <dbReference type="EC" id="2.7.13.3"/>
    </reaction>
</comment>
<feature type="transmembrane region" description="Helical" evidence="13">
    <location>
        <begin position="7"/>
        <end position="26"/>
    </location>
</feature>
<evidence type="ECO:0000256" key="6">
    <source>
        <dbReference type="ARBA" id="ARBA00022679"/>
    </source>
</evidence>
<dbReference type="CDD" id="cd16922">
    <property type="entry name" value="HATPase_EvgS-ArcB-TorS-like"/>
    <property type="match status" value="1"/>
</dbReference>
<keyword evidence="8" id="KW-0418">Kinase</keyword>
<dbReference type="GO" id="GO:0004721">
    <property type="term" value="F:phosphoprotein phosphatase activity"/>
    <property type="evidence" value="ECO:0007669"/>
    <property type="project" value="TreeGrafter"/>
</dbReference>
<dbReference type="AlphaFoldDB" id="A0A235F6E5"/>
<dbReference type="PANTHER" id="PTHR45453:SF1">
    <property type="entry name" value="PHOSPHATE REGULON SENSOR PROTEIN PHOR"/>
    <property type="match status" value="1"/>
</dbReference>
<dbReference type="CDD" id="cd00082">
    <property type="entry name" value="HisKA"/>
    <property type="match status" value="1"/>
</dbReference>
<evidence type="ECO:0000256" key="4">
    <source>
        <dbReference type="ARBA" id="ARBA00022475"/>
    </source>
</evidence>
<comment type="caution">
    <text evidence="16">The sequence shown here is derived from an EMBL/GenBank/DDBJ whole genome shotgun (WGS) entry which is preliminary data.</text>
</comment>
<accession>A0A235F6E5</accession>
<protein>
    <recommendedName>
        <fullName evidence="3">histidine kinase</fullName>
        <ecNumber evidence="3">2.7.13.3</ecNumber>
    </recommendedName>
</protein>
<dbReference type="InterPro" id="IPR036097">
    <property type="entry name" value="HisK_dim/P_sf"/>
</dbReference>
<dbReference type="InterPro" id="IPR036890">
    <property type="entry name" value="HATPase_C_sf"/>
</dbReference>
<dbReference type="Gene3D" id="6.10.340.10">
    <property type="match status" value="1"/>
</dbReference>
<proteinExistence type="predicted"/>
<dbReference type="FunFam" id="3.30.565.10:FF:000006">
    <property type="entry name" value="Sensor histidine kinase WalK"/>
    <property type="match status" value="1"/>
</dbReference>
<dbReference type="PROSITE" id="PS50885">
    <property type="entry name" value="HAMP"/>
    <property type="match status" value="1"/>
</dbReference>
<evidence type="ECO:0000256" key="11">
    <source>
        <dbReference type="ARBA" id="ARBA00023136"/>
    </source>
</evidence>
<dbReference type="Gene3D" id="3.30.565.10">
    <property type="entry name" value="Histidine kinase-like ATPase, C-terminal domain"/>
    <property type="match status" value="1"/>
</dbReference>
<dbReference type="SMART" id="SM00387">
    <property type="entry name" value="HATPase_c"/>
    <property type="match status" value="1"/>
</dbReference>
<keyword evidence="13" id="KW-0812">Transmembrane</keyword>
<dbReference type="Proteomes" id="UP000215059">
    <property type="component" value="Unassembled WGS sequence"/>
</dbReference>